<dbReference type="PRINTS" id="PR00368">
    <property type="entry name" value="FADPNR"/>
</dbReference>
<evidence type="ECO:0000313" key="7">
    <source>
        <dbReference type="EMBL" id="MCG2620742.1"/>
    </source>
</evidence>
<evidence type="ECO:0000313" key="8">
    <source>
        <dbReference type="Proteomes" id="UP001165368"/>
    </source>
</evidence>
<gene>
    <name evidence="7" type="ORF">LVY72_02315</name>
</gene>
<evidence type="ECO:0000256" key="4">
    <source>
        <dbReference type="ARBA" id="ARBA00022827"/>
    </source>
</evidence>
<dbReference type="InterPro" id="IPR016156">
    <property type="entry name" value="FAD/NAD-linked_Rdtase_dimer_sf"/>
</dbReference>
<comment type="caution">
    <text evidence="7">The sequence shown here is derived from an EMBL/GenBank/DDBJ whole genome shotgun (WGS) entry which is preliminary data.</text>
</comment>
<accession>A0ABS9L219</accession>
<evidence type="ECO:0000256" key="3">
    <source>
        <dbReference type="ARBA" id="ARBA00022630"/>
    </source>
</evidence>
<protein>
    <submittedName>
        <fullName evidence="7">FAD-dependent oxidoreductase</fullName>
    </submittedName>
</protein>
<dbReference type="SUPFAM" id="SSF51905">
    <property type="entry name" value="FAD/NAD(P)-binding domain"/>
    <property type="match status" value="1"/>
</dbReference>
<dbReference type="Gene3D" id="3.30.390.30">
    <property type="match status" value="1"/>
</dbReference>
<dbReference type="InterPro" id="IPR023753">
    <property type="entry name" value="FAD/NAD-binding_dom"/>
</dbReference>
<dbReference type="Pfam" id="PF07992">
    <property type="entry name" value="Pyr_redox_2"/>
    <property type="match status" value="1"/>
</dbReference>
<dbReference type="RefSeq" id="WP_237817830.1">
    <property type="nucleotide sequence ID" value="NZ_JAKLTQ010000001.1"/>
</dbReference>
<dbReference type="Pfam" id="PF02852">
    <property type="entry name" value="Pyr_redox_dim"/>
    <property type="match status" value="1"/>
</dbReference>
<proteinExistence type="inferred from homology"/>
<evidence type="ECO:0000259" key="5">
    <source>
        <dbReference type="Pfam" id="PF02852"/>
    </source>
</evidence>
<evidence type="ECO:0000259" key="6">
    <source>
        <dbReference type="Pfam" id="PF07992"/>
    </source>
</evidence>
<name>A0ABS9L219_9MICC</name>
<dbReference type="Gene3D" id="3.50.50.60">
    <property type="entry name" value="FAD/NAD(P)-binding domain"/>
    <property type="match status" value="2"/>
</dbReference>
<dbReference type="SUPFAM" id="SSF55424">
    <property type="entry name" value="FAD/NAD-linked reductases, dimerisation (C-terminal) domain"/>
    <property type="match status" value="1"/>
</dbReference>
<keyword evidence="3" id="KW-0285">Flavoprotein</keyword>
<dbReference type="Proteomes" id="UP001165368">
    <property type="component" value="Unassembled WGS sequence"/>
</dbReference>
<feature type="domain" description="Pyridine nucleotide-disulphide oxidoreductase dimerisation" evidence="5">
    <location>
        <begin position="350"/>
        <end position="456"/>
    </location>
</feature>
<keyword evidence="8" id="KW-1185">Reference proteome</keyword>
<organism evidence="7 8">
    <name type="scientific">Arthrobacter hankyongi</name>
    <dbReference type="NCBI Taxonomy" id="2904801"/>
    <lineage>
        <taxon>Bacteria</taxon>
        <taxon>Bacillati</taxon>
        <taxon>Actinomycetota</taxon>
        <taxon>Actinomycetes</taxon>
        <taxon>Micrococcales</taxon>
        <taxon>Micrococcaceae</taxon>
        <taxon>Arthrobacter</taxon>
    </lineage>
</organism>
<evidence type="ECO:0000256" key="1">
    <source>
        <dbReference type="ARBA" id="ARBA00001974"/>
    </source>
</evidence>
<dbReference type="InterPro" id="IPR036188">
    <property type="entry name" value="FAD/NAD-bd_sf"/>
</dbReference>
<sequence>MHVEDVDLLVVGGGKAGKTLAMDLAREGRKVAMVERGMIGGTCINVACIPTKTIIHSGRVLETARRSAEFGVGGVEQPRVDLGLLRHRKEDVVGTMVKGQLASFTGSGMDFILGEAKFVAPRTVEVTLNDGGVRTLRGADVVVNLGTEPALPAIAGLAEANVLTSNTLLQLASLPRSIIILGGGYVGCEFADLLNTLGVEVTIVHHGSHLLSREDDDIAVAVEKGFDDAGIQLRTGATAERISRAADGTVSVALSTGGQVSADEVLVALGRTPVTGGLGLEGIGVELTERGFIKTDAYLRTTAGGVWAAGDAAGSAQFTHVSYDDYRVLKANLAAPRDGALPRNTTDRLVPYCVFTTPELGRVGLTERQAREAGHDVRIAKMPVSAIPRARTVGHLEGVWKAVLDRRTDKILGAAMLGHEASEVIAVVQLAMLGGLEYPAVRDAVITHPTMAEGLTLLFTPAYLED</sequence>
<dbReference type="PANTHER" id="PTHR43014">
    <property type="entry name" value="MERCURIC REDUCTASE"/>
    <property type="match status" value="1"/>
</dbReference>
<feature type="domain" description="FAD/NAD(P)-binding" evidence="6">
    <location>
        <begin position="7"/>
        <end position="323"/>
    </location>
</feature>
<dbReference type="EMBL" id="JAKLTQ010000001">
    <property type="protein sequence ID" value="MCG2620742.1"/>
    <property type="molecule type" value="Genomic_DNA"/>
</dbReference>
<dbReference type="PRINTS" id="PR00411">
    <property type="entry name" value="PNDRDTASEI"/>
</dbReference>
<comment type="cofactor">
    <cofactor evidence="1">
        <name>FAD</name>
        <dbReference type="ChEBI" id="CHEBI:57692"/>
    </cofactor>
</comment>
<keyword evidence="4" id="KW-0274">FAD</keyword>
<reference evidence="7" key="1">
    <citation type="submission" date="2022-01" db="EMBL/GenBank/DDBJ databases">
        <authorList>
            <person name="Jo J.-H."/>
            <person name="Im W.-T."/>
        </authorList>
    </citation>
    <scope>NUCLEOTIDE SEQUENCE</scope>
    <source>
        <strain evidence="7">I2-34</strain>
    </source>
</reference>
<dbReference type="InterPro" id="IPR001100">
    <property type="entry name" value="Pyr_nuc-diS_OxRdtase"/>
</dbReference>
<comment type="similarity">
    <text evidence="2">Belongs to the class-I pyridine nucleotide-disulfide oxidoreductase family.</text>
</comment>
<dbReference type="PANTHER" id="PTHR43014:SF2">
    <property type="entry name" value="MERCURIC REDUCTASE"/>
    <property type="match status" value="1"/>
</dbReference>
<dbReference type="InterPro" id="IPR004099">
    <property type="entry name" value="Pyr_nucl-diS_OxRdtase_dimer"/>
</dbReference>
<dbReference type="PIRSF" id="PIRSF000350">
    <property type="entry name" value="Mercury_reductase_MerA"/>
    <property type="match status" value="1"/>
</dbReference>
<evidence type="ECO:0000256" key="2">
    <source>
        <dbReference type="ARBA" id="ARBA00007532"/>
    </source>
</evidence>